<sequence length="45" mass="5156">VAHGEESVLIDCSGSYQVLEYLRSDDENFDRELPARFRRHPGFSG</sequence>
<dbReference type="EMBL" id="UINC01107168">
    <property type="protein sequence ID" value="SVC72342.1"/>
    <property type="molecule type" value="Genomic_DNA"/>
</dbReference>
<proteinExistence type="predicted"/>
<organism evidence="1">
    <name type="scientific">marine metagenome</name>
    <dbReference type="NCBI Taxonomy" id="408172"/>
    <lineage>
        <taxon>unclassified sequences</taxon>
        <taxon>metagenomes</taxon>
        <taxon>ecological metagenomes</taxon>
    </lineage>
</organism>
<feature type="non-terminal residue" evidence="1">
    <location>
        <position position="45"/>
    </location>
</feature>
<feature type="non-terminal residue" evidence="1">
    <location>
        <position position="1"/>
    </location>
</feature>
<reference evidence="1" key="1">
    <citation type="submission" date="2018-05" db="EMBL/GenBank/DDBJ databases">
        <authorList>
            <person name="Lanie J.A."/>
            <person name="Ng W.-L."/>
            <person name="Kazmierczak K.M."/>
            <person name="Andrzejewski T.M."/>
            <person name="Davidsen T.M."/>
            <person name="Wayne K.J."/>
            <person name="Tettelin H."/>
            <person name="Glass J.I."/>
            <person name="Rusch D."/>
            <person name="Podicherti R."/>
            <person name="Tsui H.-C.T."/>
            <person name="Winkler M.E."/>
        </authorList>
    </citation>
    <scope>NUCLEOTIDE SEQUENCE</scope>
</reference>
<accession>A0A382PK47</accession>
<dbReference type="AlphaFoldDB" id="A0A382PK47"/>
<name>A0A382PK47_9ZZZZ</name>
<evidence type="ECO:0000313" key="1">
    <source>
        <dbReference type="EMBL" id="SVC72342.1"/>
    </source>
</evidence>
<protein>
    <submittedName>
        <fullName evidence="1">Uncharacterized protein</fullName>
    </submittedName>
</protein>
<gene>
    <name evidence="1" type="ORF">METZ01_LOCUS325196</name>
</gene>